<comment type="caution">
    <text evidence="2">The sequence shown here is derived from an EMBL/GenBank/DDBJ whole genome shotgun (WGS) entry which is preliminary data.</text>
</comment>
<feature type="transmembrane region" description="Helical" evidence="1">
    <location>
        <begin position="58"/>
        <end position="79"/>
    </location>
</feature>
<accession>X6LEC2</accession>
<protein>
    <submittedName>
        <fullName evidence="2">Uncharacterized protein</fullName>
    </submittedName>
</protein>
<evidence type="ECO:0000313" key="2">
    <source>
        <dbReference type="EMBL" id="ETN99104.1"/>
    </source>
</evidence>
<keyword evidence="3" id="KW-1185">Reference proteome</keyword>
<dbReference type="AlphaFoldDB" id="X6LEC2"/>
<feature type="transmembrane region" description="Helical" evidence="1">
    <location>
        <begin position="91"/>
        <end position="110"/>
    </location>
</feature>
<organism evidence="2 3">
    <name type="scientific">Reticulomyxa filosa</name>
    <dbReference type="NCBI Taxonomy" id="46433"/>
    <lineage>
        <taxon>Eukaryota</taxon>
        <taxon>Sar</taxon>
        <taxon>Rhizaria</taxon>
        <taxon>Retaria</taxon>
        <taxon>Foraminifera</taxon>
        <taxon>Monothalamids</taxon>
        <taxon>Reticulomyxidae</taxon>
        <taxon>Reticulomyxa</taxon>
    </lineage>
</organism>
<reference evidence="2 3" key="1">
    <citation type="journal article" date="2013" name="Curr. Biol.">
        <title>The Genome of the Foraminiferan Reticulomyxa filosa.</title>
        <authorList>
            <person name="Glockner G."/>
            <person name="Hulsmann N."/>
            <person name="Schleicher M."/>
            <person name="Noegel A.A."/>
            <person name="Eichinger L."/>
            <person name="Gallinger C."/>
            <person name="Pawlowski J."/>
            <person name="Sierra R."/>
            <person name="Euteneuer U."/>
            <person name="Pillet L."/>
            <person name="Moustafa A."/>
            <person name="Platzer M."/>
            <person name="Groth M."/>
            <person name="Szafranski K."/>
            <person name="Schliwa M."/>
        </authorList>
    </citation>
    <scope>NUCLEOTIDE SEQUENCE [LARGE SCALE GENOMIC DNA]</scope>
</reference>
<feature type="transmembrane region" description="Helical" evidence="1">
    <location>
        <begin position="154"/>
        <end position="176"/>
    </location>
</feature>
<keyword evidence="1" id="KW-1133">Transmembrane helix</keyword>
<sequence>MASSKGSISFKVVSWASGTAISNDTGNLICWLFVMYDVIGVAVTSGSTVAAIGAIVQLIMNIVSKIATIFFKIFIILLIQTNKQRKERRFVFNRLSFLLLLSFLNFAQLFKQLRFKGQAQHKFATNSFYIIFQSEISILERFVDSLTMHKFSNLMAFELKLNVKLVVISLILLYPFQIKIKTKTIYFY</sequence>
<proteinExistence type="predicted"/>
<gene>
    <name evidence="2" type="ORF">RFI_38383</name>
</gene>
<feature type="transmembrane region" description="Helical" evidence="1">
    <location>
        <begin position="28"/>
        <end position="52"/>
    </location>
</feature>
<evidence type="ECO:0000256" key="1">
    <source>
        <dbReference type="SAM" id="Phobius"/>
    </source>
</evidence>
<dbReference type="Proteomes" id="UP000023152">
    <property type="component" value="Unassembled WGS sequence"/>
</dbReference>
<dbReference type="EMBL" id="ASPP01044932">
    <property type="protein sequence ID" value="ETN99104.1"/>
    <property type="molecule type" value="Genomic_DNA"/>
</dbReference>
<keyword evidence="1" id="KW-0812">Transmembrane</keyword>
<keyword evidence="1" id="KW-0472">Membrane</keyword>
<evidence type="ECO:0000313" key="3">
    <source>
        <dbReference type="Proteomes" id="UP000023152"/>
    </source>
</evidence>
<name>X6LEC2_RETFI</name>